<organism evidence="1 2">
    <name type="scientific">Actinocorallia longicatena</name>
    <dbReference type="NCBI Taxonomy" id="111803"/>
    <lineage>
        <taxon>Bacteria</taxon>
        <taxon>Bacillati</taxon>
        <taxon>Actinomycetota</taxon>
        <taxon>Actinomycetes</taxon>
        <taxon>Streptosporangiales</taxon>
        <taxon>Thermomonosporaceae</taxon>
        <taxon>Actinocorallia</taxon>
    </lineage>
</organism>
<dbReference type="NCBIfam" id="NF041638">
    <property type="entry name" value="QRL_CxxC_CxxC"/>
    <property type="match status" value="1"/>
</dbReference>
<gene>
    <name evidence="1" type="ORF">GCM10010468_54130</name>
</gene>
<keyword evidence="2" id="KW-1185">Reference proteome</keyword>
<protein>
    <submittedName>
        <fullName evidence="1">Uncharacterized protein</fullName>
    </submittedName>
</protein>
<dbReference type="Proteomes" id="UP001501237">
    <property type="component" value="Unassembled WGS sequence"/>
</dbReference>
<proteinExistence type="predicted"/>
<reference evidence="2" key="1">
    <citation type="journal article" date="2019" name="Int. J. Syst. Evol. Microbiol.">
        <title>The Global Catalogue of Microorganisms (GCM) 10K type strain sequencing project: providing services to taxonomists for standard genome sequencing and annotation.</title>
        <authorList>
            <consortium name="The Broad Institute Genomics Platform"/>
            <consortium name="The Broad Institute Genome Sequencing Center for Infectious Disease"/>
            <person name="Wu L."/>
            <person name="Ma J."/>
        </authorList>
    </citation>
    <scope>NUCLEOTIDE SEQUENCE [LARGE SCALE GENOMIC DNA]</scope>
    <source>
        <strain evidence="2">JCM 9377</strain>
    </source>
</reference>
<evidence type="ECO:0000313" key="2">
    <source>
        <dbReference type="Proteomes" id="UP001501237"/>
    </source>
</evidence>
<sequence>MPTTKTKRPRITRADRFMDPTGTRYGLPTWPWRMAPAHLLTRRQLTANGLRPGGQPIAGQILWGSRKPPYVRVAYLYDVRFALPKRTATPHQLAALDKANRARRTCPRCQLDAGYTLPTRYGCCLDCLTDWELRAA</sequence>
<dbReference type="EMBL" id="BAAAUV010000015">
    <property type="protein sequence ID" value="GAA3226048.1"/>
    <property type="molecule type" value="Genomic_DNA"/>
</dbReference>
<dbReference type="RefSeq" id="WP_344833585.1">
    <property type="nucleotide sequence ID" value="NZ_BAAAUV010000015.1"/>
</dbReference>
<evidence type="ECO:0000313" key="1">
    <source>
        <dbReference type="EMBL" id="GAA3226048.1"/>
    </source>
</evidence>
<comment type="caution">
    <text evidence="1">The sequence shown here is derived from an EMBL/GenBank/DDBJ whole genome shotgun (WGS) entry which is preliminary data.</text>
</comment>
<name>A0ABP6QFA5_9ACTN</name>
<dbReference type="InterPro" id="IPR048142">
    <property type="entry name" value="QRL_CxxC_CxxC"/>
</dbReference>
<accession>A0ABP6QFA5</accession>